<organism evidence="4 5">
    <name type="scientific">Arthrobacter cryoconiti</name>
    <dbReference type="NCBI Taxonomy" id="748907"/>
    <lineage>
        <taxon>Bacteria</taxon>
        <taxon>Bacillati</taxon>
        <taxon>Actinomycetota</taxon>
        <taxon>Actinomycetes</taxon>
        <taxon>Micrococcales</taxon>
        <taxon>Micrococcaceae</taxon>
        <taxon>Arthrobacter</taxon>
    </lineage>
</organism>
<accession>A0ABV8R4R9</accession>
<evidence type="ECO:0000256" key="3">
    <source>
        <dbReference type="SAM" id="SignalP"/>
    </source>
</evidence>
<evidence type="ECO:0000313" key="4">
    <source>
        <dbReference type="EMBL" id="MFC4267236.1"/>
    </source>
</evidence>
<feature type="region of interest" description="Disordered" evidence="1">
    <location>
        <begin position="39"/>
        <end position="60"/>
    </location>
</feature>
<evidence type="ECO:0000256" key="1">
    <source>
        <dbReference type="SAM" id="MobiDB-lite"/>
    </source>
</evidence>
<comment type="caution">
    <text evidence="4">The sequence shown here is derived from an EMBL/GenBank/DDBJ whole genome shotgun (WGS) entry which is preliminary data.</text>
</comment>
<keyword evidence="2" id="KW-1133">Transmembrane helix</keyword>
<feature type="signal peptide" evidence="3">
    <location>
        <begin position="1"/>
        <end position="37"/>
    </location>
</feature>
<feature type="transmembrane region" description="Helical" evidence="2">
    <location>
        <begin position="119"/>
        <end position="149"/>
    </location>
</feature>
<feature type="compositionally biased region" description="Basic and acidic residues" evidence="1">
    <location>
        <begin position="601"/>
        <end position="610"/>
    </location>
</feature>
<sequence>MNKMAATLYARPWLMRALAVLFLLALLLVASAAGAHADDGTAPPNENQFNGVTDSHGVPADKYNVPPFDRGGMDNLIKMINAFYIDTFWSWGVTMLNGAMWFFQWLLSFQWVSMVTSPIMVFATTIQSLFGGLNFIPFALAIAGLVYGIQLAKGRYAHGALNLFISALVAVLLTGVLANPATAILGSNGLLHKSIDMGGQAAVAMATDGKNMDASGLAPSDVINATVNQKLTDIFLRDPSMYVSFGKKLTGDCEKIFDAKMKAVKTGDTGDNSVRDAVAKCDPDAKFFMQHPSGQLDLLGSVGLGILVFFLMAAAFAIILIFSVAVLTWRTLQLIPAGYLALLPGDERAGFWNVLLQVFAAIATVALSLVALVLYLRFVIEILTALDVLGRNKFVVLAALFLGGIIFLFLFRKKLHATAGKISAKMSSFMGAKGQAPRQPVTGAQVVRQTVNTVQQARMLGAMNKQAKATTGGPGATPVKGGPSSPSKGGAATAEAGTTATKGGSAAAQGGAGATKSASALGGAKLQTALGLAAKIPYVGVAARGVQVAAVVIPKAQQFAKNTVSAHSAPARRSARNEQLRTQLNRHEEKVKASKEKIHTKLDAVDARRDKTPRRSAQQDVLDRKETQLRSKLLQTSPYTKADAIRAKLAPGEKAETQFNQQKASAKEAEQQRLARLEERQKVRRENRGHVDPVKGF</sequence>
<dbReference type="RefSeq" id="WP_230068262.1">
    <property type="nucleotide sequence ID" value="NZ_BAABLL010000017.1"/>
</dbReference>
<keyword evidence="2" id="KW-0472">Membrane</keyword>
<name>A0ABV8R4R9_9MICC</name>
<dbReference type="Proteomes" id="UP001595773">
    <property type="component" value="Unassembled WGS sequence"/>
</dbReference>
<gene>
    <name evidence="4" type="ORF">ACFOW9_16640</name>
</gene>
<evidence type="ECO:0000313" key="5">
    <source>
        <dbReference type="Proteomes" id="UP001595773"/>
    </source>
</evidence>
<feature type="compositionally biased region" description="Basic and acidic residues" evidence="1">
    <location>
        <begin position="665"/>
        <end position="697"/>
    </location>
</feature>
<feature type="compositionally biased region" description="Polar residues" evidence="1">
    <location>
        <begin position="44"/>
        <end position="53"/>
    </location>
</feature>
<feature type="region of interest" description="Disordered" evidence="1">
    <location>
        <begin position="465"/>
        <end position="516"/>
    </location>
</feature>
<reference evidence="5" key="1">
    <citation type="journal article" date="2019" name="Int. J. Syst. Evol. Microbiol.">
        <title>The Global Catalogue of Microorganisms (GCM) 10K type strain sequencing project: providing services to taxonomists for standard genome sequencing and annotation.</title>
        <authorList>
            <consortium name="The Broad Institute Genomics Platform"/>
            <consortium name="The Broad Institute Genome Sequencing Center for Infectious Disease"/>
            <person name="Wu L."/>
            <person name="Ma J."/>
        </authorList>
    </citation>
    <scope>NUCLEOTIDE SEQUENCE [LARGE SCALE GENOMIC DNA]</scope>
    <source>
        <strain evidence="5">CGMCC 1.10698</strain>
    </source>
</reference>
<evidence type="ECO:0000256" key="2">
    <source>
        <dbReference type="SAM" id="Phobius"/>
    </source>
</evidence>
<feature type="compositionally biased region" description="Low complexity" evidence="1">
    <location>
        <begin position="480"/>
        <end position="516"/>
    </location>
</feature>
<feature type="region of interest" description="Disordered" evidence="1">
    <location>
        <begin position="601"/>
        <end position="627"/>
    </location>
</feature>
<keyword evidence="5" id="KW-1185">Reference proteome</keyword>
<feature type="transmembrane region" description="Helical" evidence="2">
    <location>
        <begin position="296"/>
        <end position="329"/>
    </location>
</feature>
<feature type="transmembrane region" description="Helical" evidence="2">
    <location>
        <begin position="161"/>
        <end position="185"/>
    </location>
</feature>
<feature type="transmembrane region" description="Helical" evidence="2">
    <location>
        <begin position="88"/>
        <end position="107"/>
    </location>
</feature>
<feature type="chain" id="PRO_5045575156" description="Integral membrane protein" evidence="3">
    <location>
        <begin position="38"/>
        <end position="697"/>
    </location>
</feature>
<feature type="transmembrane region" description="Helical" evidence="2">
    <location>
        <begin position="349"/>
        <end position="374"/>
    </location>
</feature>
<feature type="transmembrane region" description="Helical" evidence="2">
    <location>
        <begin position="394"/>
        <end position="411"/>
    </location>
</feature>
<keyword evidence="3" id="KW-0732">Signal</keyword>
<keyword evidence="2" id="KW-0812">Transmembrane</keyword>
<protein>
    <recommendedName>
        <fullName evidence="6">Integral membrane protein</fullName>
    </recommendedName>
</protein>
<evidence type="ECO:0008006" key="6">
    <source>
        <dbReference type="Google" id="ProtNLM"/>
    </source>
</evidence>
<dbReference type="EMBL" id="JBHSCQ010000024">
    <property type="protein sequence ID" value="MFC4267236.1"/>
    <property type="molecule type" value="Genomic_DNA"/>
</dbReference>
<proteinExistence type="predicted"/>
<feature type="region of interest" description="Disordered" evidence="1">
    <location>
        <begin position="653"/>
        <end position="697"/>
    </location>
</feature>